<reference evidence="2" key="1">
    <citation type="submission" date="2021-01" db="EMBL/GenBank/DDBJ databases">
        <title>Description of Breznakiella homolactica.</title>
        <authorList>
            <person name="Song Y."/>
            <person name="Brune A."/>
        </authorList>
    </citation>
    <scope>NUCLEOTIDE SEQUENCE</scope>
    <source>
        <strain evidence="2">RmG30</strain>
    </source>
</reference>
<keyword evidence="3" id="KW-1185">Reference proteome</keyword>
<keyword evidence="1" id="KW-0472">Membrane</keyword>
<feature type="transmembrane region" description="Helical" evidence="1">
    <location>
        <begin position="7"/>
        <end position="29"/>
    </location>
</feature>
<gene>
    <name evidence="2" type="ORF">JFL75_15515</name>
</gene>
<dbReference type="KEGG" id="bhc:JFL75_15515"/>
<evidence type="ECO:0000256" key="1">
    <source>
        <dbReference type="SAM" id="Phobius"/>
    </source>
</evidence>
<evidence type="ECO:0000313" key="3">
    <source>
        <dbReference type="Proteomes" id="UP000595917"/>
    </source>
</evidence>
<dbReference type="Proteomes" id="UP000595917">
    <property type="component" value="Chromosome"/>
</dbReference>
<accession>A0A7T7XL14</accession>
<keyword evidence="1" id="KW-0812">Transmembrane</keyword>
<proteinExistence type="predicted"/>
<organism evidence="2 3">
    <name type="scientific">Breznakiella homolactica</name>
    <dbReference type="NCBI Taxonomy" id="2798577"/>
    <lineage>
        <taxon>Bacteria</taxon>
        <taxon>Pseudomonadati</taxon>
        <taxon>Spirochaetota</taxon>
        <taxon>Spirochaetia</taxon>
        <taxon>Spirochaetales</taxon>
        <taxon>Breznakiellaceae</taxon>
        <taxon>Breznakiella</taxon>
    </lineage>
</organism>
<keyword evidence="1" id="KW-1133">Transmembrane helix</keyword>
<evidence type="ECO:0000313" key="2">
    <source>
        <dbReference type="EMBL" id="QQO08326.1"/>
    </source>
</evidence>
<name>A0A7T7XL14_9SPIR</name>
<dbReference type="RefSeq" id="WP_215625632.1">
    <property type="nucleotide sequence ID" value="NZ_CP067089.2"/>
</dbReference>
<protein>
    <submittedName>
        <fullName evidence="2">Uncharacterized protein</fullName>
    </submittedName>
</protein>
<feature type="transmembrane region" description="Helical" evidence="1">
    <location>
        <begin position="41"/>
        <end position="61"/>
    </location>
</feature>
<dbReference type="EMBL" id="CP067089">
    <property type="protein sequence ID" value="QQO08326.1"/>
    <property type="molecule type" value="Genomic_DNA"/>
</dbReference>
<dbReference type="AlphaFoldDB" id="A0A7T7XL14"/>
<sequence>MKFKSIFIIFNIIILIFLVIVFLMPYFVLGPDFAQSFWHSSWPMIAVLLLILIGLNIFYFINKKLFYLLEREDWPALVQYLEGKILRDGHYSSRLVKLLANTYMVLSDPVSVLSLENKLSVAKPSLVEANALIFGVARILNKDSSGAALFFSQHLGSAGKDESDWIRWYRGFSQLLNQEYGHAADDFVHLVREGREPLVIGLSAYFLSETLKKTLPARADECINTARDGRERVRKHFSSPSAWNKEVSKMQSEIYVAVISKYVSQAGIWLYS</sequence>